<proteinExistence type="predicted"/>
<accession>S0G4U1</accession>
<dbReference type="Proteomes" id="UP000014216">
    <property type="component" value="Unassembled WGS sequence"/>
</dbReference>
<comment type="caution">
    <text evidence="1">The sequence shown here is derived from an EMBL/GenBank/DDBJ whole genome shotgun (WGS) entry which is preliminary data.</text>
</comment>
<evidence type="ECO:0000313" key="2">
    <source>
        <dbReference type="Proteomes" id="UP000014216"/>
    </source>
</evidence>
<organism evidence="1 2">
    <name type="scientific">Desulfotignum phosphitoxidans DSM 13687</name>
    <dbReference type="NCBI Taxonomy" id="1286635"/>
    <lineage>
        <taxon>Bacteria</taxon>
        <taxon>Pseudomonadati</taxon>
        <taxon>Thermodesulfobacteriota</taxon>
        <taxon>Desulfobacteria</taxon>
        <taxon>Desulfobacterales</taxon>
        <taxon>Desulfobacteraceae</taxon>
        <taxon>Desulfotignum</taxon>
    </lineage>
</organism>
<sequence>MLHDLLSEHLSAVEAVVRKLKEVYVERYEEEILTDNRVNLRIRVRFKSGYLLELNEANMVEESAIIRLYYRLPVMHPDHPVSDACSPPYQTTWQTG</sequence>
<gene>
    <name evidence="1" type="ORF">Dpo_5c03740</name>
</gene>
<name>S0G4U1_9BACT</name>
<protein>
    <submittedName>
        <fullName evidence="1">Uncharacterized protein</fullName>
    </submittedName>
</protein>
<dbReference type="AlphaFoldDB" id="S0G4U1"/>
<evidence type="ECO:0000313" key="1">
    <source>
        <dbReference type="EMBL" id="EMS79447.1"/>
    </source>
</evidence>
<dbReference type="EMBL" id="APJX01000005">
    <property type="protein sequence ID" value="EMS79447.1"/>
    <property type="molecule type" value="Genomic_DNA"/>
</dbReference>
<reference evidence="1 2" key="1">
    <citation type="journal article" date="2013" name="Genome Announc.">
        <title>Draft Genome Sequence of Desulfotignum phosphitoxidans DSM 13687 Strain FiPS-3.</title>
        <authorList>
            <person name="Poehlein A."/>
            <person name="Daniel R."/>
            <person name="Simeonova D.D."/>
        </authorList>
    </citation>
    <scope>NUCLEOTIDE SEQUENCE [LARGE SCALE GENOMIC DNA]</scope>
    <source>
        <strain evidence="1 2">DSM 13687</strain>
    </source>
</reference>
<keyword evidence="2" id="KW-1185">Reference proteome</keyword>